<dbReference type="HOGENOM" id="CLU_1349205_0_0_1"/>
<dbReference type="OrthoDB" id="2019666at2759"/>
<name>K1WRB9_MARBU</name>
<evidence type="ECO:0000313" key="3">
    <source>
        <dbReference type="Proteomes" id="UP000006753"/>
    </source>
</evidence>
<dbReference type="STRING" id="1072389.K1WRB9"/>
<dbReference type="Gene3D" id="3.40.630.30">
    <property type="match status" value="1"/>
</dbReference>
<dbReference type="InParanoid" id="K1WRB9"/>
<dbReference type="GO" id="GO:0016747">
    <property type="term" value="F:acyltransferase activity, transferring groups other than amino-acyl groups"/>
    <property type="evidence" value="ECO:0007669"/>
    <property type="project" value="InterPro"/>
</dbReference>
<dbReference type="EMBL" id="JH921441">
    <property type="protein sequence ID" value="EKD15576.1"/>
    <property type="molecule type" value="Genomic_DNA"/>
</dbReference>
<reference evidence="2 3" key="1">
    <citation type="journal article" date="2012" name="BMC Genomics">
        <title>Sequencing the genome of Marssonina brunnea reveals fungus-poplar co-evolution.</title>
        <authorList>
            <person name="Zhu S."/>
            <person name="Cao Y.-Z."/>
            <person name="Jiang C."/>
            <person name="Tan B.-Y."/>
            <person name="Wang Z."/>
            <person name="Feng S."/>
            <person name="Zhang L."/>
            <person name="Su X.-H."/>
            <person name="Brejova B."/>
            <person name="Vinar T."/>
            <person name="Xu M."/>
            <person name="Wang M.-X."/>
            <person name="Zhang S.-G."/>
            <person name="Huang M.-R."/>
            <person name="Wu R."/>
            <person name="Zhou Y."/>
        </authorList>
    </citation>
    <scope>NUCLEOTIDE SEQUENCE [LARGE SCALE GENOMIC DNA]</scope>
    <source>
        <strain evidence="2 3">MB_m1</strain>
    </source>
</reference>
<dbReference type="InterPro" id="IPR016181">
    <property type="entry name" value="Acyl_CoA_acyltransferase"/>
</dbReference>
<dbReference type="RefSeq" id="XP_007294093.1">
    <property type="nucleotide sequence ID" value="XM_007294031.1"/>
</dbReference>
<dbReference type="KEGG" id="mbe:MBM_06204"/>
<proteinExistence type="predicted"/>
<dbReference type="eggNOG" id="ENOG502S5C5">
    <property type="taxonomic scope" value="Eukaryota"/>
</dbReference>
<dbReference type="InterPro" id="IPR000182">
    <property type="entry name" value="GNAT_dom"/>
</dbReference>
<sequence>MGAVRCWNSFSLNLPSFGLNLIDHQFLERKRNSPVVFAKQGVVYVRAIVDGKLAGNAFAFRWTTGEKNVLWITQLLVDRSYRERGIARRLLDHLVEVDIDIYGLMSSHPAACVAAARIFATSIGTILLDCTRRSAEKVMKSSPVPYVKDAKLRGSVFDPYDTSGLISSVDTGFFVDHTEPLEALGRVKQITTCPFTHAFINSP</sequence>
<dbReference type="Pfam" id="PF00583">
    <property type="entry name" value="Acetyltransf_1"/>
    <property type="match status" value="1"/>
</dbReference>
<dbReference type="CDD" id="cd04301">
    <property type="entry name" value="NAT_SF"/>
    <property type="match status" value="1"/>
</dbReference>
<protein>
    <recommendedName>
        <fullName evidence="1">N-acetyltransferase domain-containing protein</fullName>
    </recommendedName>
</protein>
<dbReference type="Proteomes" id="UP000006753">
    <property type="component" value="Unassembled WGS sequence"/>
</dbReference>
<gene>
    <name evidence="2" type="ORF">MBM_06204</name>
</gene>
<evidence type="ECO:0000259" key="1">
    <source>
        <dbReference type="Pfam" id="PF00583"/>
    </source>
</evidence>
<dbReference type="SUPFAM" id="SSF55729">
    <property type="entry name" value="Acyl-CoA N-acyltransferases (Nat)"/>
    <property type="match status" value="1"/>
</dbReference>
<dbReference type="GeneID" id="18762139"/>
<keyword evidence="3" id="KW-1185">Reference proteome</keyword>
<dbReference type="AlphaFoldDB" id="K1WRB9"/>
<organism evidence="2 3">
    <name type="scientific">Marssonina brunnea f. sp. multigermtubi (strain MB_m1)</name>
    <name type="common">Marssonina leaf spot fungus</name>
    <dbReference type="NCBI Taxonomy" id="1072389"/>
    <lineage>
        <taxon>Eukaryota</taxon>
        <taxon>Fungi</taxon>
        <taxon>Dikarya</taxon>
        <taxon>Ascomycota</taxon>
        <taxon>Pezizomycotina</taxon>
        <taxon>Leotiomycetes</taxon>
        <taxon>Helotiales</taxon>
        <taxon>Drepanopezizaceae</taxon>
        <taxon>Drepanopeziza</taxon>
    </lineage>
</organism>
<feature type="domain" description="N-acetyltransferase" evidence="1">
    <location>
        <begin position="36"/>
        <end position="97"/>
    </location>
</feature>
<evidence type="ECO:0000313" key="2">
    <source>
        <dbReference type="EMBL" id="EKD15576.1"/>
    </source>
</evidence>
<accession>K1WRB9</accession>